<protein>
    <submittedName>
        <fullName evidence="2">Uncharacterized protein</fullName>
    </submittedName>
</protein>
<dbReference type="RefSeq" id="WP_013630148.1">
    <property type="nucleotide sequence ID" value="NC_015174.1"/>
</dbReference>
<keyword evidence="3" id="KW-1185">Reference proteome</keyword>
<dbReference type="KEGG" id="pbs:Plabr_3847"/>
<dbReference type="Proteomes" id="UP000006860">
    <property type="component" value="Chromosome"/>
</dbReference>
<evidence type="ECO:0000313" key="2">
    <source>
        <dbReference type="EMBL" id="ADY61681.1"/>
    </source>
</evidence>
<dbReference type="STRING" id="756272.Plabr_3847"/>
<organism evidence="2 3">
    <name type="scientific">Rubinisphaera brasiliensis (strain ATCC 49424 / DSM 5305 / JCM 21570 / IAM 15109 / NBRC 103401 / IFAM 1448)</name>
    <name type="common">Planctomyces brasiliensis</name>
    <dbReference type="NCBI Taxonomy" id="756272"/>
    <lineage>
        <taxon>Bacteria</taxon>
        <taxon>Pseudomonadati</taxon>
        <taxon>Planctomycetota</taxon>
        <taxon>Planctomycetia</taxon>
        <taxon>Planctomycetales</taxon>
        <taxon>Planctomycetaceae</taxon>
        <taxon>Rubinisphaera</taxon>
    </lineage>
</organism>
<dbReference type="KEGG" id="pbs:Plabr_4104"/>
<name>F0SHC6_RUBBR</name>
<sequence length="58" mass="6379">MQQDDLDAAVARATGESLRTIARLGFLLAEPSIPLDPDDETLGPYVIDWDTLQRPLVV</sequence>
<reference evidence="3" key="1">
    <citation type="submission" date="2011-02" db="EMBL/GenBank/DDBJ databases">
        <title>The complete genome of Planctomyces brasiliensis DSM 5305.</title>
        <authorList>
            <person name="Lucas S."/>
            <person name="Copeland A."/>
            <person name="Lapidus A."/>
            <person name="Bruce D."/>
            <person name="Goodwin L."/>
            <person name="Pitluck S."/>
            <person name="Kyrpides N."/>
            <person name="Mavromatis K."/>
            <person name="Pagani I."/>
            <person name="Ivanova N."/>
            <person name="Ovchinnikova G."/>
            <person name="Lu M."/>
            <person name="Detter J.C."/>
            <person name="Han C."/>
            <person name="Land M."/>
            <person name="Hauser L."/>
            <person name="Markowitz V."/>
            <person name="Cheng J.-F."/>
            <person name="Hugenholtz P."/>
            <person name="Woyke T."/>
            <person name="Wu D."/>
            <person name="Tindall B."/>
            <person name="Pomrenke H.G."/>
            <person name="Brambilla E."/>
            <person name="Klenk H.-P."/>
            <person name="Eisen J.A."/>
        </authorList>
    </citation>
    <scope>NUCLEOTIDE SEQUENCE [LARGE SCALE GENOMIC DNA]</scope>
    <source>
        <strain evidence="3">ATCC 49424 / DSM 5305 / JCM 21570 / NBRC 103401 / IFAM 1448</strain>
    </source>
</reference>
<proteinExistence type="predicted"/>
<gene>
    <name evidence="1" type="ordered locus">Plabr_3847</name>
    <name evidence="2" type="ordered locus">Plabr_4104</name>
</gene>
<evidence type="ECO:0000313" key="3">
    <source>
        <dbReference type="Proteomes" id="UP000006860"/>
    </source>
</evidence>
<evidence type="ECO:0000313" key="1">
    <source>
        <dbReference type="EMBL" id="ADY61430.1"/>
    </source>
</evidence>
<dbReference type="HOGENOM" id="CLU_199552_0_0_0"/>
<dbReference type="AlphaFoldDB" id="F0SHC6"/>
<dbReference type="eggNOG" id="ENOG502ZCQR">
    <property type="taxonomic scope" value="Bacteria"/>
</dbReference>
<accession>F0SHC6</accession>
<dbReference type="EMBL" id="CP002546">
    <property type="protein sequence ID" value="ADY61430.1"/>
    <property type="molecule type" value="Genomic_DNA"/>
</dbReference>
<dbReference type="EMBL" id="CP002546">
    <property type="protein sequence ID" value="ADY61681.1"/>
    <property type="molecule type" value="Genomic_DNA"/>
</dbReference>